<dbReference type="InterPro" id="IPR052520">
    <property type="entry name" value="ATL_DNA_repair"/>
</dbReference>
<evidence type="ECO:0000256" key="1">
    <source>
        <dbReference type="ARBA" id="ARBA00022763"/>
    </source>
</evidence>
<gene>
    <name evidence="3" type="ORF">SADO_00095</name>
</gene>
<proteinExistence type="predicted"/>
<keyword evidence="4" id="KW-1185">Reference proteome</keyword>
<protein>
    <submittedName>
        <fullName evidence="3">Methylated-DNA--protein-cysteine methyltransferase</fullName>
    </submittedName>
</protein>
<dbReference type="Pfam" id="PF01035">
    <property type="entry name" value="DNA_binding_1"/>
    <property type="match status" value="1"/>
</dbReference>
<keyword evidence="1" id="KW-0227">DNA damage</keyword>
<name>A0ABV2AWW0_9GAMM</name>
<dbReference type="PANTHER" id="PTHR42942">
    <property type="entry name" value="6-O-METHYLGUANINE DNA METHYLTRANSFERASE"/>
    <property type="match status" value="1"/>
</dbReference>
<dbReference type="RefSeq" id="WP_353108234.1">
    <property type="nucleotide sequence ID" value="NZ_APND01000001.1"/>
</dbReference>
<evidence type="ECO:0000259" key="2">
    <source>
        <dbReference type="Pfam" id="PF01035"/>
    </source>
</evidence>
<dbReference type="InterPro" id="IPR036388">
    <property type="entry name" value="WH-like_DNA-bd_sf"/>
</dbReference>
<dbReference type="GO" id="GO:0008168">
    <property type="term" value="F:methyltransferase activity"/>
    <property type="evidence" value="ECO:0007669"/>
    <property type="project" value="UniProtKB-KW"/>
</dbReference>
<dbReference type="PANTHER" id="PTHR42942:SF1">
    <property type="entry name" value="ALKYLTRANSFERASE-LIKE PROTEIN 1"/>
    <property type="match status" value="1"/>
</dbReference>
<organism evidence="3 4">
    <name type="scientific">Salinisphaera dokdonensis CL-ES53</name>
    <dbReference type="NCBI Taxonomy" id="1304272"/>
    <lineage>
        <taxon>Bacteria</taxon>
        <taxon>Pseudomonadati</taxon>
        <taxon>Pseudomonadota</taxon>
        <taxon>Gammaproteobacteria</taxon>
        <taxon>Salinisphaerales</taxon>
        <taxon>Salinisphaeraceae</taxon>
        <taxon>Salinisphaera</taxon>
    </lineage>
</organism>
<dbReference type="Gene3D" id="1.10.10.10">
    <property type="entry name" value="Winged helix-like DNA-binding domain superfamily/Winged helix DNA-binding domain"/>
    <property type="match status" value="1"/>
</dbReference>
<keyword evidence="3" id="KW-0489">Methyltransferase</keyword>
<dbReference type="Proteomes" id="UP001460888">
    <property type="component" value="Unassembled WGS sequence"/>
</dbReference>
<dbReference type="SUPFAM" id="SSF46767">
    <property type="entry name" value="Methylated DNA-protein cysteine methyltransferase, C-terminal domain"/>
    <property type="match status" value="1"/>
</dbReference>
<evidence type="ECO:0000313" key="3">
    <source>
        <dbReference type="EMBL" id="MES1927609.1"/>
    </source>
</evidence>
<feature type="domain" description="Methylated-DNA-[protein]-cysteine S-methyltransferase DNA binding" evidence="2">
    <location>
        <begin position="16"/>
        <end position="91"/>
    </location>
</feature>
<dbReference type="InterPro" id="IPR014048">
    <property type="entry name" value="MethylDNA_cys_MeTrfase_DNA-bd"/>
</dbReference>
<sequence length="110" mass="12001">MSEHANPSDASGYAPVFAAVRRIPLGRVTTYGRIANLIGRQGAARFVGYAMHRCPPGLPWHRVINAQGRISLPADSTPGMTQRRLLEEEGIAFIGGRIDLARYGWPDDAD</sequence>
<comment type="caution">
    <text evidence="3">The sequence shown here is derived from an EMBL/GenBank/DDBJ whole genome shotgun (WGS) entry which is preliminary data.</text>
</comment>
<dbReference type="CDD" id="cd06445">
    <property type="entry name" value="ATase"/>
    <property type="match status" value="1"/>
</dbReference>
<dbReference type="EMBL" id="APND01000001">
    <property type="protein sequence ID" value="MES1927609.1"/>
    <property type="molecule type" value="Genomic_DNA"/>
</dbReference>
<evidence type="ECO:0000313" key="4">
    <source>
        <dbReference type="Proteomes" id="UP001460888"/>
    </source>
</evidence>
<accession>A0ABV2AWW0</accession>
<reference evidence="3 4" key="1">
    <citation type="submission" date="2013-03" db="EMBL/GenBank/DDBJ databases">
        <title>Salinisphaera dokdonensis CL-ES53 Genome Sequencing.</title>
        <authorList>
            <person name="Li C."/>
            <person name="Lai Q."/>
            <person name="Shao Z."/>
        </authorList>
    </citation>
    <scope>NUCLEOTIDE SEQUENCE [LARGE SCALE GENOMIC DNA]</scope>
    <source>
        <strain evidence="3 4">CL-ES53</strain>
    </source>
</reference>
<dbReference type="GO" id="GO:0032259">
    <property type="term" value="P:methylation"/>
    <property type="evidence" value="ECO:0007669"/>
    <property type="project" value="UniProtKB-KW"/>
</dbReference>
<dbReference type="InterPro" id="IPR036217">
    <property type="entry name" value="MethylDNA_cys_MeTrfase_DNAb"/>
</dbReference>
<keyword evidence="3" id="KW-0808">Transferase</keyword>